<dbReference type="AlphaFoldDB" id="A0A411HMB1"/>
<sequence length="162" mass="18232">MSDNEIHVRLAQADDDAFILSLVERFVEFDLPPWRSKRDCVNGIYRDIARHLSEQPAGSFLFVAENDDGELVGFLHLQKTLDFFTQHWNCHISDIAVPEGGDGKGIGRAMLAFTDSWAQQHDCRLITLSAFPGNTRARALYESCGFGADLIRMAKVTPPKHR</sequence>
<evidence type="ECO:0000256" key="1">
    <source>
        <dbReference type="ARBA" id="ARBA00022679"/>
    </source>
</evidence>
<dbReference type="SUPFAM" id="SSF55729">
    <property type="entry name" value="Acyl-CoA N-acyltransferases (Nat)"/>
    <property type="match status" value="1"/>
</dbReference>
<dbReference type="KEGG" id="xbc:ELE36_15380"/>
<organism evidence="4 5">
    <name type="scientific">Pseudolysobacter antarcticus</name>
    <dbReference type="NCBI Taxonomy" id="2511995"/>
    <lineage>
        <taxon>Bacteria</taxon>
        <taxon>Pseudomonadati</taxon>
        <taxon>Pseudomonadota</taxon>
        <taxon>Gammaproteobacteria</taxon>
        <taxon>Lysobacterales</taxon>
        <taxon>Rhodanobacteraceae</taxon>
        <taxon>Pseudolysobacter</taxon>
    </lineage>
</organism>
<gene>
    <name evidence="4" type="ORF">ELE36_15380</name>
</gene>
<proteinExistence type="predicted"/>
<reference evidence="4 5" key="1">
    <citation type="submission" date="2019-01" db="EMBL/GenBank/DDBJ databases">
        <title>Pseudolysobacter antarctica gen. nov., sp. nov., isolated from Fildes Peninsula, Antarctica.</title>
        <authorList>
            <person name="Wei Z."/>
            <person name="Peng F."/>
        </authorList>
    </citation>
    <scope>NUCLEOTIDE SEQUENCE [LARGE SCALE GENOMIC DNA]</scope>
    <source>
        <strain evidence="4 5">AQ6-296</strain>
    </source>
</reference>
<dbReference type="PANTHER" id="PTHR43877:SF2">
    <property type="entry name" value="AMINOALKYLPHOSPHONATE N-ACETYLTRANSFERASE-RELATED"/>
    <property type="match status" value="1"/>
</dbReference>
<name>A0A411HMB1_9GAMM</name>
<dbReference type="Pfam" id="PF00583">
    <property type="entry name" value="Acetyltransf_1"/>
    <property type="match status" value="1"/>
</dbReference>
<evidence type="ECO:0000256" key="2">
    <source>
        <dbReference type="ARBA" id="ARBA00023315"/>
    </source>
</evidence>
<evidence type="ECO:0000259" key="3">
    <source>
        <dbReference type="PROSITE" id="PS51186"/>
    </source>
</evidence>
<feature type="domain" description="N-acetyltransferase" evidence="3">
    <location>
        <begin position="6"/>
        <end position="162"/>
    </location>
</feature>
<dbReference type="GO" id="GO:0016747">
    <property type="term" value="F:acyltransferase activity, transferring groups other than amino-acyl groups"/>
    <property type="evidence" value="ECO:0007669"/>
    <property type="project" value="InterPro"/>
</dbReference>
<dbReference type="InterPro" id="IPR000182">
    <property type="entry name" value="GNAT_dom"/>
</dbReference>
<keyword evidence="2" id="KW-0012">Acyltransferase</keyword>
<evidence type="ECO:0000313" key="4">
    <source>
        <dbReference type="EMBL" id="QBB71628.1"/>
    </source>
</evidence>
<dbReference type="EMBL" id="CP035704">
    <property type="protein sequence ID" value="QBB71628.1"/>
    <property type="molecule type" value="Genomic_DNA"/>
</dbReference>
<accession>A0A411HMB1</accession>
<dbReference type="InterPro" id="IPR016181">
    <property type="entry name" value="Acyl_CoA_acyltransferase"/>
</dbReference>
<evidence type="ECO:0000313" key="5">
    <source>
        <dbReference type="Proteomes" id="UP000291562"/>
    </source>
</evidence>
<dbReference type="Proteomes" id="UP000291562">
    <property type="component" value="Chromosome"/>
</dbReference>
<protein>
    <submittedName>
        <fullName evidence="4">GNAT family N-acetyltransferase</fullName>
    </submittedName>
</protein>
<keyword evidence="1 4" id="KW-0808">Transferase</keyword>
<dbReference type="OrthoDB" id="5525374at2"/>
<dbReference type="Gene3D" id="3.40.630.30">
    <property type="match status" value="1"/>
</dbReference>
<dbReference type="PROSITE" id="PS51186">
    <property type="entry name" value="GNAT"/>
    <property type="match status" value="1"/>
</dbReference>
<dbReference type="PANTHER" id="PTHR43877">
    <property type="entry name" value="AMINOALKYLPHOSPHONATE N-ACETYLTRANSFERASE-RELATED-RELATED"/>
    <property type="match status" value="1"/>
</dbReference>
<dbReference type="RefSeq" id="WP_129834817.1">
    <property type="nucleotide sequence ID" value="NZ_CP035704.1"/>
</dbReference>
<dbReference type="CDD" id="cd04301">
    <property type="entry name" value="NAT_SF"/>
    <property type="match status" value="1"/>
</dbReference>
<dbReference type="InterPro" id="IPR050832">
    <property type="entry name" value="Bact_Acetyltransf"/>
</dbReference>
<keyword evidence="5" id="KW-1185">Reference proteome</keyword>